<dbReference type="SUPFAM" id="SSF47413">
    <property type="entry name" value="lambda repressor-like DNA-binding domains"/>
    <property type="match status" value="1"/>
</dbReference>
<dbReference type="SUPFAM" id="SSF51306">
    <property type="entry name" value="LexA/Signal peptidase"/>
    <property type="match status" value="1"/>
</dbReference>
<dbReference type="RefSeq" id="WP_380253577.1">
    <property type="nucleotide sequence ID" value="NZ_JBHUII010000011.1"/>
</dbReference>
<evidence type="ECO:0000259" key="4">
    <source>
        <dbReference type="PROSITE" id="PS50943"/>
    </source>
</evidence>
<evidence type="ECO:0000313" key="5">
    <source>
        <dbReference type="EMBL" id="MFD2207191.1"/>
    </source>
</evidence>
<evidence type="ECO:0000256" key="1">
    <source>
        <dbReference type="ARBA" id="ARBA00023015"/>
    </source>
</evidence>
<dbReference type="InterPro" id="IPR001387">
    <property type="entry name" value="Cro/C1-type_HTH"/>
</dbReference>
<name>A0ABW5BNW7_9PROT</name>
<keyword evidence="2" id="KW-0238">DNA-binding</keyword>
<comment type="caution">
    <text evidence="5">The sequence shown here is derived from an EMBL/GenBank/DDBJ whole genome shotgun (WGS) entry which is preliminary data.</text>
</comment>
<gene>
    <name evidence="5" type="ORF">ACFSKO_16305</name>
</gene>
<keyword evidence="1" id="KW-0805">Transcription regulation</keyword>
<keyword evidence="6" id="KW-1185">Reference proteome</keyword>
<dbReference type="InterPro" id="IPR039418">
    <property type="entry name" value="LexA-like"/>
</dbReference>
<sequence length="235" mass="26041">MIRRIDQRLKDLGLSERAASFDATSKHDAIRNIRRDRSPRIETVIGLAKTLKVSVEWLSTGEESSSTPPLPSNVVAIGREPDMGAVTTVREIDVRAGMGGGGEAGVDYWHDENGNSFPRDAVKEQWQFPTEHIRVKLSTPPEKAVIIEVEGDSMSPTLHSGDHVMINTADTRPSPPGIFAINDGLGLVVKRLEFIPHSEPMTCRVSSDNKHHTEYERSAEELQVIGRVVWFGRKV</sequence>
<keyword evidence="3" id="KW-0804">Transcription</keyword>
<proteinExistence type="predicted"/>
<protein>
    <submittedName>
        <fullName evidence="5">S24 family peptidase</fullName>
    </submittedName>
</protein>
<feature type="domain" description="HTH cro/C1-type" evidence="4">
    <location>
        <begin position="29"/>
        <end position="58"/>
    </location>
</feature>
<dbReference type="Gene3D" id="1.10.260.40">
    <property type="entry name" value="lambda repressor-like DNA-binding domains"/>
    <property type="match status" value="1"/>
</dbReference>
<dbReference type="Pfam" id="PF00717">
    <property type="entry name" value="Peptidase_S24"/>
    <property type="match status" value="1"/>
</dbReference>
<accession>A0ABW5BNW7</accession>
<dbReference type="Gene3D" id="2.10.109.10">
    <property type="entry name" value="Umud Fragment, subunit A"/>
    <property type="match status" value="1"/>
</dbReference>
<evidence type="ECO:0000313" key="6">
    <source>
        <dbReference type="Proteomes" id="UP001597294"/>
    </source>
</evidence>
<dbReference type="Proteomes" id="UP001597294">
    <property type="component" value="Unassembled WGS sequence"/>
</dbReference>
<dbReference type="PANTHER" id="PTHR40661:SF3">
    <property type="entry name" value="FELS-1 PROPHAGE TRANSCRIPTIONAL REGULATOR"/>
    <property type="match status" value="1"/>
</dbReference>
<dbReference type="InterPro" id="IPR010982">
    <property type="entry name" value="Lambda_DNA-bd_dom_sf"/>
</dbReference>
<dbReference type="CDD" id="cd00093">
    <property type="entry name" value="HTH_XRE"/>
    <property type="match status" value="1"/>
</dbReference>
<organism evidence="5 6">
    <name type="scientific">Kiloniella antarctica</name>
    <dbReference type="NCBI Taxonomy" id="1550907"/>
    <lineage>
        <taxon>Bacteria</taxon>
        <taxon>Pseudomonadati</taxon>
        <taxon>Pseudomonadota</taxon>
        <taxon>Alphaproteobacteria</taxon>
        <taxon>Rhodospirillales</taxon>
        <taxon>Kiloniellaceae</taxon>
        <taxon>Kiloniella</taxon>
    </lineage>
</organism>
<dbReference type="CDD" id="cd06529">
    <property type="entry name" value="S24_LexA-like"/>
    <property type="match status" value="1"/>
</dbReference>
<dbReference type="PANTHER" id="PTHR40661">
    <property type="match status" value="1"/>
</dbReference>
<dbReference type="InterPro" id="IPR015927">
    <property type="entry name" value="Peptidase_S24_S26A/B/C"/>
</dbReference>
<dbReference type="PROSITE" id="PS50943">
    <property type="entry name" value="HTH_CROC1"/>
    <property type="match status" value="1"/>
</dbReference>
<dbReference type="InterPro" id="IPR036286">
    <property type="entry name" value="LexA/Signal_pep-like_sf"/>
</dbReference>
<evidence type="ECO:0000256" key="3">
    <source>
        <dbReference type="ARBA" id="ARBA00023163"/>
    </source>
</evidence>
<reference evidence="6" key="1">
    <citation type="journal article" date="2019" name="Int. J. Syst. Evol. Microbiol.">
        <title>The Global Catalogue of Microorganisms (GCM) 10K type strain sequencing project: providing services to taxonomists for standard genome sequencing and annotation.</title>
        <authorList>
            <consortium name="The Broad Institute Genomics Platform"/>
            <consortium name="The Broad Institute Genome Sequencing Center for Infectious Disease"/>
            <person name="Wu L."/>
            <person name="Ma J."/>
        </authorList>
    </citation>
    <scope>NUCLEOTIDE SEQUENCE [LARGE SCALE GENOMIC DNA]</scope>
    <source>
        <strain evidence="6">CGMCC 4.7192</strain>
    </source>
</reference>
<evidence type="ECO:0000256" key="2">
    <source>
        <dbReference type="ARBA" id="ARBA00023125"/>
    </source>
</evidence>
<dbReference type="EMBL" id="JBHUII010000011">
    <property type="protein sequence ID" value="MFD2207191.1"/>
    <property type="molecule type" value="Genomic_DNA"/>
</dbReference>